<name>A0ABT2J346_9PSEU</name>
<evidence type="ECO:0000313" key="5">
    <source>
        <dbReference type="Proteomes" id="UP001156441"/>
    </source>
</evidence>
<accession>A0ABT2J346</accession>
<comment type="caution">
    <text evidence="4">The sequence shown here is derived from an EMBL/GenBank/DDBJ whole genome shotgun (WGS) entry which is preliminary data.</text>
</comment>
<dbReference type="Pfam" id="PF01471">
    <property type="entry name" value="PG_binding_1"/>
    <property type="match status" value="1"/>
</dbReference>
<gene>
    <name evidence="4" type="ORF">JT362_03970</name>
</gene>
<evidence type="ECO:0000313" key="4">
    <source>
        <dbReference type="EMBL" id="MCT2582282.1"/>
    </source>
</evidence>
<dbReference type="InterPro" id="IPR002477">
    <property type="entry name" value="Peptidoglycan-bd-like"/>
</dbReference>
<dbReference type="InterPro" id="IPR036365">
    <property type="entry name" value="PGBD-like_sf"/>
</dbReference>
<dbReference type="EMBL" id="JAFFZE010000004">
    <property type="protein sequence ID" value="MCT2582282.1"/>
    <property type="molecule type" value="Genomic_DNA"/>
</dbReference>
<sequence>MTGVLLVVGAGAATAVRFGGDSDAAQPASDLPPATAEVTKQTLVDQEVKDGTLGYGSELSLSPKPSGTTTWLPGVGTVVRRGDVLYRVDELPVVLMYGKVPAYRDLSSGAEGSDVAQLEENLAALGYTGFTVDDTFTDATATAVESWQEDNGLTETGTVELGRVAFATGEIRVSALNATIGDAAQPGQALLTYTGTTRLITVTLDVDEQRLAKEGTKVPVTLPDGKEVEGTVSEVLTVFEPAQSEDEESSTTIEVTVSVADQKTVSRFDQASVSVGFTAAERENVLTVPVSALLALAEGGYGVEVVRGSSTRIVAVEVGLFSGGRVEVSGDTISAGTKVGVPS</sequence>
<dbReference type="InterPro" id="IPR050465">
    <property type="entry name" value="UPF0194_transport"/>
</dbReference>
<dbReference type="Gene3D" id="1.10.101.10">
    <property type="entry name" value="PGBD-like superfamily/PGBD"/>
    <property type="match status" value="1"/>
</dbReference>
<evidence type="ECO:0000256" key="2">
    <source>
        <dbReference type="ARBA" id="ARBA00023054"/>
    </source>
</evidence>
<organism evidence="4 5">
    <name type="scientific">Actinophytocola gossypii</name>
    <dbReference type="NCBI Taxonomy" id="2812003"/>
    <lineage>
        <taxon>Bacteria</taxon>
        <taxon>Bacillati</taxon>
        <taxon>Actinomycetota</taxon>
        <taxon>Actinomycetes</taxon>
        <taxon>Pseudonocardiales</taxon>
        <taxon>Pseudonocardiaceae</taxon>
    </lineage>
</organism>
<dbReference type="PANTHER" id="PTHR32347">
    <property type="entry name" value="EFFLUX SYSTEM COMPONENT YKNX-RELATED"/>
    <property type="match status" value="1"/>
</dbReference>
<feature type="domain" description="Peptidoglycan binding-like" evidence="3">
    <location>
        <begin position="112"/>
        <end position="159"/>
    </location>
</feature>
<reference evidence="4 5" key="1">
    <citation type="submission" date="2021-02" db="EMBL/GenBank/DDBJ databases">
        <title>Actinophytocola xerophila sp. nov., isolated from soil of cotton cropping field.</title>
        <authorList>
            <person name="Huang R."/>
            <person name="Chen X."/>
            <person name="Ge X."/>
            <person name="Liu W."/>
        </authorList>
    </citation>
    <scope>NUCLEOTIDE SEQUENCE [LARGE SCALE GENOMIC DNA]</scope>
    <source>
        <strain evidence="4 5">S1-96</strain>
    </source>
</reference>
<evidence type="ECO:0000256" key="1">
    <source>
        <dbReference type="ARBA" id="ARBA00004196"/>
    </source>
</evidence>
<proteinExistence type="predicted"/>
<dbReference type="PANTHER" id="PTHR32347:SF23">
    <property type="entry name" value="BLL5650 PROTEIN"/>
    <property type="match status" value="1"/>
</dbReference>
<protein>
    <submittedName>
        <fullName evidence="4">Peptidoglycan-binding protein</fullName>
    </submittedName>
</protein>
<dbReference type="InterPro" id="IPR036366">
    <property type="entry name" value="PGBDSf"/>
</dbReference>
<dbReference type="Gene3D" id="2.40.420.20">
    <property type="match status" value="1"/>
</dbReference>
<dbReference type="SUPFAM" id="SSF47090">
    <property type="entry name" value="PGBD-like"/>
    <property type="match status" value="1"/>
</dbReference>
<keyword evidence="2" id="KW-0175">Coiled coil</keyword>
<keyword evidence="5" id="KW-1185">Reference proteome</keyword>
<comment type="subcellular location">
    <subcellularLocation>
        <location evidence="1">Cell envelope</location>
    </subcellularLocation>
</comment>
<dbReference type="Proteomes" id="UP001156441">
    <property type="component" value="Unassembled WGS sequence"/>
</dbReference>
<evidence type="ECO:0000259" key="3">
    <source>
        <dbReference type="Pfam" id="PF01471"/>
    </source>
</evidence>